<evidence type="ECO:0000313" key="2">
    <source>
        <dbReference type="EMBL" id="HFT94006.1"/>
    </source>
</evidence>
<name>A0A7C3LTI2_9BACT</name>
<evidence type="ECO:0000259" key="1">
    <source>
        <dbReference type="SMART" id="SM00829"/>
    </source>
</evidence>
<dbReference type="InterPro" id="IPR013149">
    <property type="entry name" value="ADH-like_C"/>
</dbReference>
<dbReference type="CDD" id="cd08276">
    <property type="entry name" value="MDR7"/>
    <property type="match status" value="1"/>
</dbReference>
<dbReference type="Pfam" id="PF00107">
    <property type="entry name" value="ADH_zinc_N"/>
    <property type="match status" value="1"/>
</dbReference>
<dbReference type="SMART" id="SM00829">
    <property type="entry name" value="PKS_ER"/>
    <property type="match status" value="1"/>
</dbReference>
<dbReference type="PANTHER" id="PTHR45033">
    <property type="match status" value="1"/>
</dbReference>
<dbReference type="InterPro" id="IPR011032">
    <property type="entry name" value="GroES-like_sf"/>
</dbReference>
<dbReference type="EMBL" id="DTMM01000183">
    <property type="protein sequence ID" value="HFT94006.1"/>
    <property type="molecule type" value="Genomic_DNA"/>
</dbReference>
<dbReference type="Gene3D" id="3.40.50.720">
    <property type="entry name" value="NAD(P)-binding Rossmann-like Domain"/>
    <property type="match status" value="1"/>
</dbReference>
<protein>
    <submittedName>
        <fullName evidence="2">NAD(P)-dependent alcohol dehydrogenase</fullName>
    </submittedName>
</protein>
<dbReference type="Gene3D" id="3.90.180.10">
    <property type="entry name" value="Medium-chain alcohol dehydrogenases, catalytic domain"/>
    <property type="match status" value="1"/>
</dbReference>
<dbReference type="InterPro" id="IPR036291">
    <property type="entry name" value="NAD(P)-bd_dom_sf"/>
</dbReference>
<dbReference type="PANTHER" id="PTHR45033:SF2">
    <property type="entry name" value="ZINC-TYPE ALCOHOL DEHYDROGENASE-LIKE PROTEIN C1773.06C"/>
    <property type="match status" value="1"/>
</dbReference>
<dbReference type="InterPro" id="IPR020843">
    <property type="entry name" value="ER"/>
</dbReference>
<accession>A0A7C3LTI2</accession>
<feature type="domain" description="Enoyl reductase (ER)" evidence="1">
    <location>
        <begin position="14"/>
        <end position="335"/>
    </location>
</feature>
<sequence length="340" mass="36699">MKTYVIRTIAENPEQSLACVEREKPAIGPGDVLVRMRAATLNFRDLRIFRGQYRPRLTLPLVPLSDGVGIVEEVGSEVRRFSPGNRVAGTFFQTSPDGTETGSGRMTLGCEKDGVLSEWVALPESGLVLVPDHLSDEEAAALPCAGLTAWNALMEGDPVRPGDTVLIQGTGGVSIFALQFARLAGCRTIVLSRSSAKLERARKLGATETICTGDVPDWEKRVMDMTGGQGADRIVEVTGGESLPRSLEAVRPEGQILVIGVLSGVETYLSLAPILMKEIRLRGILVGDRELFQQMNRAISASKLIPVIDRTFPFSGVLDAYHFLDRGAVFGKLAVHIEGS</sequence>
<dbReference type="SUPFAM" id="SSF51735">
    <property type="entry name" value="NAD(P)-binding Rossmann-fold domains"/>
    <property type="match status" value="1"/>
</dbReference>
<proteinExistence type="predicted"/>
<gene>
    <name evidence="2" type="ORF">ENX03_08775</name>
</gene>
<dbReference type="InterPro" id="IPR013154">
    <property type="entry name" value="ADH-like_N"/>
</dbReference>
<dbReference type="Pfam" id="PF08240">
    <property type="entry name" value="ADH_N"/>
    <property type="match status" value="1"/>
</dbReference>
<dbReference type="AlphaFoldDB" id="A0A7C3LTI2"/>
<dbReference type="SUPFAM" id="SSF50129">
    <property type="entry name" value="GroES-like"/>
    <property type="match status" value="1"/>
</dbReference>
<dbReference type="InterPro" id="IPR052711">
    <property type="entry name" value="Zinc_ADH-like"/>
</dbReference>
<reference evidence="2" key="1">
    <citation type="journal article" date="2020" name="mSystems">
        <title>Genome- and Community-Level Interaction Insights into Carbon Utilization and Element Cycling Functions of Hydrothermarchaeota in Hydrothermal Sediment.</title>
        <authorList>
            <person name="Zhou Z."/>
            <person name="Liu Y."/>
            <person name="Xu W."/>
            <person name="Pan J."/>
            <person name="Luo Z.H."/>
            <person name="Li M."/>
        </authorList>
    </citation>
    <scope>NUCLEOTIDE SEQUENCE [LARGE SCALE GENOMIC DNA]</scope>
    <source>
        <strain evidence="2">SpSt-902</strain>
    </source>
</reference>
<dbReference type="GO" id="GO:0016491">
    <property type="term" value="F:oxidoreductase activity"/>
    <property type="evidence" value="ECO:0007669"/>
    <property type="project" value="InterPro"/>
</dbReference>
<comment type="caution">
    <text evidence="2">The sequence shown here is derived from an EMBL/GenBank/DDBJ whole genome shotgun (WGS) entry which is preliminary data.</text>
</comment>
<organism evidence="2">
    <name type="scientific">Leptospirillum ferriphilum</name>
    <dbReference type="NCBI Taxonomy" id="178606"/>
    <lineage>
        <taxon>Bacteria</taxon>
        <taxon>Pseudomonadati</taxon>
        <taxon>Nitrospirota</taxon>
        <taxon>Nitrospiria</taxon>
        <taxon>Nitrospirales</taxon>
        <taxon>Nitrospiraceae</taxon>
        <taxon>Leptospirillum</taxon>
    </lineage>
</organism>